<protein>
    <submittedName>
        <fullName evidence="1">Putative SAM-dependent methyltransferase</fullName>
        <ecNumber evidence="1">2.1.1.217</ecNumber>
    </submittedName>
</protein>
<dbReference type="Gene3D" id="3.40.50.150">
    <property type="entry name" value="Vaccinia Virus protein VP39"/>
    <property type="match status" value="1"/>
</dbReference>
<dbReference type="AlphaFoldDB" id="A0A2X3VY29"/>
<accession>A0A2X3VY29</accession>
<keyword evidence="1" id="KW-0808">Transferase</keyword>
<name>A0A2X3VY29_9STRE</name>
<dbReference type="EC" id="2.1.1.217" evidence="1"/>
<dbReference type="PANTHER" id="PTHR38451">
    <property type="entry name" value="TRNA (ADENINE(22)-N(1))-METHYLTRANSFERASE"/>
    <property type="match status" value="1"/>
</dbReference>
<dbReference type="RefSeq" id="WP_018029574.1">
    <property type="nucleotide sequence ID" value="NZ_LS483343.1"/>
</dbReference>
<gene>
    <name evidence="1" type="primary">trmK</name>
    <name evidence="1" type="ORF">NCTC12278_00713</name>
</gene>
<dbReference type="InterPro" id="IPR029063">
    <property type="entry name" value="SAM-dependent_MTases_sf"/>
</dbReference>
<dbReference type="SUPFAM" id="SSF53335">
    <property type="entry name" value="S-adenosyl-L-methionine-dependent methyltransferases"/>
    <property type="match status" value="1"/>
</dbReference>
<dbReference type="Proteomes" id="UP000249495">
    <property type="component" value="Chromosome 1"/>
</dbReference>
<dbReference type="PANTHER" id="PTHR38451:SF1">
    <property type="entry name" value="TRNA (ADENINE(22)-N(1))-METHYLTRANSFERASE"/>
    <property type="match status" value="1"/>
</dbReference>
<keyword evidence="2" id="KW-1185">Reference proteome</keyword>
<dbReference type="KEGG" id="sfer:NCTC12278_00713"/>
<evidence type="ECO:0000313" key="2">
    <source>
        <dbReference type="Proteomes" id="UP000249495"/>
    </source>
</evidence>
<dbReference type="Gene3D" id="1.10.287.1890">
    <property type="match status" value="1"/>
</dbReference>
<dbReference type="PIRSF" id="PIRSF018637">
    <property type="entry name" value="TrmK"/>
    <property type="match status" value="1"/>
</dbReference>
<sequence length="232" mass="25891">MQELNLSRRLQTVAGFVPKGTRLLDVGSDHAYLPIALVSQALIDFAIAGEVVSGPYQSARSNVKESGLSDQIDVRLADGLEAFELSDGIDTVSICGMGGLLITEILGRGQEKLAGLSRLILQPNNREDDLRRWLQENQFKIVAEATVQENQKFYEIMVAEPGQMQLTEKELRFGPHLLKTKSSVFKEKWLREKAKLEKALANIPEQHSDSRSSVLQKIRDIKEVLHESESGH</sequence>
<dbReference type="InterPro" id="IPR006901">
    <property type="entry name" value="TrmK"/>
</dbReference>
<evidence type="ECO:0000313" key="1">
    <source>
        <dbReference type="EMBL" id="SQF40069.1"/>
    </source>
</evidence>
<dbReference type="STRING" id="1123303.GCA_000372425_00245"/>
<dbReference type="GO" id="GO:0032259">
    <property type="term" value="P:methylation"/>
    <property type="evidence" value="ECO:0007669"/>
    <property type="project" value="UniProtKB-KW"/>
</dbReference>
<organism evidence="1 2">
    <name type="scientific">Streptococcus ferus</name>
    <dbReference type="NCBI Taxonomy" id="1345"/>
    <lineage>
        <taxon>Bacteria</taxon>
        <taxon>Bacillati</taxon>
        <taxon>Bacillota</taxon>
        <taxon>Bacilli</taxon>
        <taxon>Lactobacillales</taxon>
        <taxon>Streptococcaceae</taxon>
        <taxon>Streptococcus</taxon>
    </lineage>
</organism>
<dbReference type="EMBL" id="LS483343">
    <property type="protein sequence ID" value="SQF40069.1"/>
    <property type="molecule type" value="Genomic_DNA"/>
</dbReference>
<proteinExistence type="predicted"/>
<keyword evidence="1" id="KW-0489">Methyltransferase</keyword>
<reference evidence="1 2" key="1">
    <citation type="submission" date="2018-06" db="EMBL/GenBank/DDBJ databases">
        <authorList>
            <consortium name="Pathogen Informatics"/>
            <person name="Doyle S."/>
        </authorList>
    </citation>
    <scope>NUCLEOTIDE SEQUENCE [LARGE SCALE GENOMIC DNA]</scope>
    <source>
        <strain evidence="1 2">NCTC12278</strain>
    </source>
</reference>
<dbReference type="OrthoDB" id="5881184at2"/>
<dbReference type="Pfam" id="PF04816">
    <property type="entry name" value="TrmK"/>
    <property type="match status" value="1"/>
</dbReference>
<dbReference type="GO" id="GO:0160105">
    <property type="term" value="F:tRNA (adenine(22)-N1)-methyltransferase activity"/>
    <property type="evidence" value="ECO:0007669"/>
    <property type="project" value="UniProtKB-EC"/>
</dbReference>